<proteinExistence type="predicted"/>
<evidence type="ECO:0000256" key="1">
    <source>
        <dbReference type="SAM" id="MobiDB-lite"/>
    </source>
</evidence>
<dbReference type="Proteomes" id="UP000218231">
    <property type="component" value="Unassembled WGS sequence"/>
</dbReference>
<feature type="compositionally biased region" description="Basic and acidic residues" evidence="1">
    <location>
        <begin position="98"/>
        <end position="125"/>
    </location>
</feature>
<dbReference type="AlphaFoldDB" id="A0A2A2J6T7"/>
<accession>A0A2A2J6T7</accession>
<organism evidence="2 3">
    <name type="scientific">Diploscapter pachys</name>
    <dbReference type="NCBI Taxonomy" id="2018661"/>
    <lineage>
        <taxon>Eukaryota</taxon>
        <taxon>Metazoa</taxon>
        <taxon>Ecdysozoa</taxon>
        <taxon>Nematoda</taxon>
        <taxon>Chromadorea</taxon>
        <taxon>Rhabditida</taxon>
        <taxon>Rhabditina</taxon>
        <taxon>Rhabditomorpha</taxon>
        <taxon>Rhabditoidea</taxon>
        <taxon>Rhabditidae</taxon>
        <taxon>Diploscapter</taxon>
    </lineage>
</organism>
<protein>
    <submittedName>
        <fullName evidence="2">Uncharacterized protein</fullName>
    </submittedName>
</protein>
<feature type="compositionally biased region" description="Acidic residues" evidence="1">
    <location>
        <begin position="88"/>
        <end position="97"/>
    </location>
</feature>
<evidence type="ECO:0000313" key="3">
    <source>
        <dbReference type="Proteomes" id="UP000218231"/>
    </source>
</evidence>
<name>A0A2A2J6T7_9BILA</name>
<evidence type="ECO:0000313" key="2">
    <source>
        <dbReference type="EMBL" id="PAV57313.1"/>
    </source>
</evidence>
<dbReference type="EMBL" id="LIAE01010643">
    <property type="protein sequence ID" value="PAV57313.1"/>
    <property type="molecule type" value="Genomic_DNA"/>
</dbReference>
<reference evidence="2 3" key="1">
    <citation type="journal article" date="2017" name="Curr. Biol.">
        <title>Genome architecture and evolution of a unichromosomal asexual nematode.</title>
        <authorList>
            <person name="Fradin H."/>
            <person name="Zegar C."/>
            <person name="Gutwein M."/>
            <person name="Lucas J."/>
            <person name="Kovtun M."/>
            <person name="Corcoran D."/>
            <person name="Baugh L.R."/>
            <person name="Kiontke K."/>
            <person name="Gunsalus K."/>
            <person name="Fitch D.H."/>
            <person name="Piano F."/>
        </authorList>
    </citation>
    <scope>NUCLEOTIDE SEQUENCE [LARGE SCALE GENOMIC DNA]</scope>
    <source>
        <strain evidence="2">PF1309</strain>
    </source>
</reference>
<feature type="region of interest" description="Disordered" evidence="1">
    <location>
        <begin position="80"/>
        <end position="125"/>
    </location>
</feature>
<sequence>MGSIGDTRDMKHDERRGEVKVMKMEMQKPTHSGSLLTANSLYAIQLYFHFDLIQFSLHFDRRAANLVKIRHLQAAEAEWERTKTVAADGEEVNDREEVEERQGKNSADLCKKADKTSESRQAENA</sequence>
<gene>
    <name evidence="2" type="ORF">WR25_13716</name>
</gene>
<comment type="caution">
    <text evidence="2">The sequence shown here is derived from an EMBL/GenBank/DDBJ whole genome shotgun (WGS) entry which is preliminary data.</text>
</comment>
<keyword evidence="3" id="KW-1185">Reference proteome</keyword>